<name>A0ABD1Z1U4_9MARC</name>
<evidence type="ECO:0000313" key="2">
    <source>
        <dbReference type="EMBL" id="KAL2641756.1"/>
    </source>
</evidence>
<keyword evidence="3" id="KW-1185">Reference proteome</keyword>
<organism evidence="2 3">
    <name type="scientific">Riccia fluitans</name>
    <dbReference type="NCBI Taxonomy" id="41844"/>
    <lineage>
        <taxon>Eukaryota</taxon>
        <taxon>Viridiplantae</taxon>
        <taxon>Streptophyta</taxon>
        <taxon>Embryophyta</taxon>
        <taxon>Marchantiophyta</taxon>
        <taxon>Marchantiopsida</taxon>
        <taxon>Marchantiidae</taxon>
        <taxon>Marchantiales</taxon>
        <taxon>Ricciaceae</taxon>
        <taxon>Riccia</taxon>
    </lineage>
</organism>
<keyword evidence="1" id="KW-0175">Coiled coil</keyword>
<dbReference type="EMBL" id="JBHFFA010000002">
    <property type="protein sequence ID" value="KAL2641756.1"/>
    <property type="molecule type" value="Genomic_DNA"/>
</dbReference>
<dbReference type="Proteomes" id="UP001605036">
    <property type="component" value="Unassembled WGS sequence"/>
</dbReference>
<sequence length="166" mass="19208">MSKPRKLFLDEPSNSALQVYQPLDLEEPSSSTLQVYQPLERSIVPSFPKFGIALEELLVLSWDKIFPYVNTQRLKTDGIVKISSGIFQPTRQVIARHEHEPLLLEARNAFTNIRAEWDNEKGELVCEREALKEELNKAKEMVVEVKEMATEIEQRMEVIRLEKEAL</sequence>
<protein>
    <submittedName>
        <fullName evidence="2">Uncharacterized protein</fullName>
    </submittedName>
</protein>
<reference evidence="2 3" key="1">
    <citation type="submission" date="2024-09" db="EMBL/GenBank/DDBJ databases">
        <title>Chromosome-scale assembly of Riccia fluitans.</title>
        <authorList>
            <person name="Paukszto L."/>
            <person name="Sawicki J."/>
            <person name="Karawczyk K."/>
            <person name="Piernik-Szablinska J."/>
            <person name="Szczecinska M."/>
            <person name="Mazdziarz M."/>
        </authorList>
    </citation>
    <scope>NUCLEOTIDE SEQUENCE [LARGE SCALE GENOMIC DNA]</scope>
    <source>
        <strain evidence="2">Rf_01</strain>
        <tissue evidence="2">Aerial parts of the thallus</tissue>
    </source>
</reference>
<gene>
    <name evidence="2" type="ORF">R1flu_009343</name>
</gene>
<comment type="caution">
    <text evidence="2">The sequence shown here is derived from an EMBL/GenBank/DDBJ whole genome shotgun (WGS) entry which is preliminary data.</text>
</comment>
<proteinExistence type="predicted"/>
<dbReference type="AlphaFoldDB" id="A0ABD1Z1U4"/>
<accession>A0ABD1Z1U4</accession>
<evidence type="ECO:0000256" key="1">
    <source>
        <dbReference type="SAM" id="Coils"/>
    </source>
</evidence>
<evidence type="ECO:0000313" key="3">
    <source>
        <dbReference type="Proteomes" id="UP001605036"/>
    </source>
</evidence>
<feature type="coiled-coil region" evidence="1">
    <location>
        <begin position="114"/>
        <end position="155"/>
    </location>
</feature>